<evidence type="ECO:0000256" key="3">
    <source>
        <dbReference type="ARBA" id="ARBA00022630"/>
    </source>
</evidence>
<dbReference type="SUPFAM" id="SSF47203">
    <property type="entry name" value="Acyl-CoA dehydrogenase C-terminal domain-like"/>
    <property type="match status" value="1"/>
</dbReference>
<dbReference type="Pfam" id="PF00441">
    <property type="entry name" value="Acyl-CoA_dh_1"/>
    <property type="match status" value="1"/>
</dbReference>
<evidence type="ECO:0000256" key="4">
    <source>
        <dbReference type="ARBA" id="ARBA00022827"/>
    </source>
</evidence>
<gene>
    <name evidence="7" type="ORF">H1R19_06205</name>
</gene>
<dbReference type="Gene3D" id="1.20.140.10">
    <property type="entry name" value="Butyryl-CoA Dehydrogenase, subunit A, domain 3"/>
    <property type="match status" value="1"/>
</dbReference>
<dbReference type="PANTHER" id="PTHR43884:SF20">
    <property type="entry name" value="ACYL-COA DEHYDROGENASE FADE28"/>
    <property type="match status" value="1"/>
</dbReference>
<evidence type="ECO:0000313" key="8">
    <source>
        <dbReference type="Proteomes" id="UP000515663"/>
    </source>
</evidence>
<dbReference type="Proteomes" id="UP000515663">
    <property type="component" value="Chromosome"/>
</dbReference>
<dbReference type="PANTHER" id="PTHR43884">
    <property type="entry name" value="ACYL-COA DEHYDROGENASE"/>
    <property type="match status" value="1"/>
</dbReference>
<evidence type="ECO:0000256" key="1">
    <source>
        <dbReference type="ARBA" id="ARBA00001974"/>
    </source>
</evidence>
<keyword evidence="8" id="KW-1185">Reference proteome</keyword>
<evidence type="ECO:0000256" key="2">
    <source>
        <dbReference type="ARBA" id="ARBA00009347"/>
    </source>
</evidence>
<dbReference type="GO" id="GO:0050660">
    <property type="term" value="F:flavin adenine dinucleotide binding"/>
    <property type="evidence" value="ECO:0007669"/>
    <property type="project" value="InterPro"/>
</dbReference>
<dbReference type="InterPro" id="IPR036250">
    <property type="entry name" value="AcylCo_DH-like_C"/>
</dbReference>
<dbReference type="RefSeq" id="WP_219850922.1">
    <property type="nucleotide sequence ID" value="NZ_CP059491.1"/>
</dbReference>
<dbReference type="InterPro" id="IPR037069">
    <property type="entry name" value="AcylCoA_DH/ox_N_sf"/>
</dbReference>
<evidence type="ECO:0000313" key="7">
    <source>
        <dbReference type="EMBL" id="QMT02727.1"/>
    </source>
</evidence>
<keyword evidence="3" id="KW-0285">Flavoprotein</keyword>
<keyword evidence="4" id="KW-0274">FAD</keyword>
<dbReference type="SUPFAM" id="SSF56645">
    <property type="entry name" value="Acyl-CoA dehydrogenase NM domain-like"/>
    <property type="match status" value="1"/>
</dbReference>
<accession>A0A7D7R446</accession>
<protein>
    <submittedName>
        <fullName evidence="7">Acyl-CoA/acyl-ACP dehydrogenase</fullName>
    </submittedName>
</protein>
<dbReference type="KEGG" id="gji:H1R19_06205"/>
<dbReference type="InterPro" id="IPR009075">
    <property type="entry name" value="AcylCo_DH/oxidase_C"/>
</dbReference>
<reference evidence="8" key="1">
    <citation type="submission" date="2020-07" db="EMBL/GenBank/DDBJ databases">
        <title>novel species isolated from the respiratory tract of Marmot.</title>
        <authorList>
            <person name="Zhang G."/>
        </authorList>
    </citation>
    <scope>NUCLEOTIDE SEQUENCE [LARGE SCALE GENOMIC DNA]</scope>
    <source>
        <strain evidence="8">686</strain>
    </source>
</reference>
<dbReference type="AlphaFoldDB" id="A0A7D7R446"/>
<keyword evidence="5" id="KW-0560">Oxidoreductase</keyword>
<feature type="domain" description="Acyl-CoA dehydrogenase/oxidase C-terminal" evidence="6">
    <location>
        <begin position="197"/>
        <end position="313"/>
    </location>
</feature>
<sequence>MTVTNSPEVDPDLAEMIFAFFQDRGEAHRDMHSPVRWNLDVWNALDGLGLTNLTATESRGGSAAGWPEAAVLLEASAWHGVRIPYAEHDLLTGWVRDQAGLPAERARYTIGFVDGGGLARRVPWAAEAEVLTLVYQAGPGVVTICDVATDDADITPGTNRIGEPRDDVAVPLELLRGNETDPSVITQLRLRGSLARTIQVCAALDRALDLTVTYVGERTQFGRPLAKFQAIQHLVSDIAAESALARAATEAALSECVRTEWTGESLEYAIGVARSCAGHAASSVARNAHQVLGAIGTTREHPLHHFTQAALTWRNEYGSLQQWDDTLTRIVTNVGRDGFWSLVTR</sequence>
<dbReference type="EMBL" id="CP059491">
    <property type="protein sequence ID" value="QMT02727.1"/>
    <property type="molecule type" value="Genomic_DNA"/>
</dbReference>
<evidence type="ECO:0000256" key="5">
    <source>
        <dbReference type="ARBA" id="ARBA00023002"/>
    </source>
</evidence>
<comment type="similarity">
    <text evidence="2">Belongs to the acyl-CoA dehydrogenase family.</text>
</comment>
<name>A0A7D7R446_9ACTN</name>
<comment type="cofactor">
    <cofactor evidence="1">
        <name>FAD</name>
        <dbReference type="ChEBI" id="CHEBI:57692"/>
    </cofactor>
</comment>
<evidence type="ECO:0000259" key="6">
    <source>
        <dbReference type="Pfam" id="PF00441"/>
    </source>
</evidence>
<dbReference type="InterPro" id="IPR009100">
    <property type="entry name" value="AcylCoA_DH/oxidase_NM_dom_sf"/>
</dbReference>
<proteinExistence type="inferred from homology"/>
<dbReference type="GO" id="GO:0003995">
    <property type="term" value="F:acyl-CoA dehydrogenase activity"/>
    <property type="evidence" value="ECO:0007669"/>
    <property type="project" value="TreeGrafter"/>
</dbReference>
<dbReference type="Gene3D" id="1.10.540.10">
    <property type="entry name" value="Acyl-CoA dehydrogenase/oxidase, N-terminal domain"/>
    <property type="match status" value="1"/>
</dbReference>
<organism evidence="7 8">
    <name type="scientific">Gordonia jinghuaiqii</name>
    <dbReference type="NCBI Taxonomy" id="2758710"/>
    <lineage>
        <taxon>Bacteria</taxon>
        <taxon>Bacillati</taxon>
        <taxon>Actinomycetota</taxon>
        <taxon>Actinomycetes</taxon>
        <taxon>Mycobacteriales</taxon>
        <taxon>Gordoniaceae</taxon>
        <taxon>Gordonia</taxon>
    </lineage>
</organism>